<sequence>PPPPTPSPPLSLPLSPLIDCDLTTCPHHPLCITLISLKLYFLLLTPPLLLAVLIHLLSPVSHQSQFRLLLNLSLLSLLIPLILPPPSSILSQSALLSSHPIPPLLSLSTFHLLFLPFTLSSFHSSIHSIPAMSSIYHTTIDSQSANARLHLSLFLDNVQGPPPSLSSSHIVHCAKTRSMVLRAHALMESNGIGDMSPSLLSTLFSIHPQTVSRTINDSTYPLNRFPPCAPPPLMMTKKAVEERVKQRFSKETLEKLRSFIHREFFSQHKRMTLKGINDRKGDWIDERDENVAVSIPTIRLLLRSLNFSWVKLAG</sequence>
<feature type="transmembrane region" description="Helical" evidence="1">
    <location>
        <begin position="66"/>
        <end position="83"/>
    </location>
</feature>
<keyword evidence="1" id="KW-0472">Membrane</keyword>
<evidence type="ECO:0000256" key="1">
    <source>
        <dbReference type="SAM" id="Phobius"/>
    </source>
</evidence>
<feature type="transmembrane region" description="Helical" evidence="1">
    <location>
        <begin position="39"/>
        <end position="57"/>
    </location>
</feature>
<feature type="transmembrane region" description="Helical" evidence="1">
    <location>
        <begin position="103"/>
        <end position="122"/>
    </location>
</feature>
<comment type="caution">
    <text evidence="2">The sequence shown here is derived from an EMBL/GenBank/DDBJ whole genome shotgun (WGS) entry which is preliminary data.</text>
</comment>
<dbReference type="EMBL" id="BTSX01000004">
    <property type="protein sequence ID" value="GMS93210.1"/>
    <property type="molecule type" value="Genomic_DNA"/>
</dbReference>
<dbReference type="AlphaFoldDB" id="A0AAV5TGN6"/>
<keyword evidence="1" id="KW-0812">Transmembrane</keyword>
<name>A0AAV5TGN6_9BILA</name>
<reference evidence="2" key="1">
    <citation type="submission" date="2023-10" db="EMBL/GenBank/DDBJ databases">
        <title>Genome assembly of Pristionchus species.</title>
        <authorList>
            <person name="Yoshida K."/>
            <person name="Sommer R.J."/>
        </authorList>
    </citation>
    <scope>NUCLEOTIDE SEQUENCE</scope>
    <source>
        <strain evidence="2">RS0144</strain>
    </source>
</reference>
<dbReference type="Proteomes" id="UP001432027">
    <property type="component" value="Unassembled WGS sequence"/>
</dbReference>
<proteinExistence type="predicted"/>
<keyword evidence="3" id="KW-1185">Reference proteome</keyword>
<accession>A0AAV5TGN6</accession>
<dbReference type="PANTHER" id="PTHR33939:SF1">
    <property type="entry name" value="DUF4371 DOMAIN-CONTAINING PROTEIN"/>
    <property type="match status" value="1"/>
</dbReference>
<keyword evidence="1" id="KW-1133">Transmembrane helix</keyword>
<evidence type="ECO:0000313" key="2">
    <source>
        <dbReference type="EMBL" id="GMS93210.1"/>
    </source>
</evidence>
<organism evidence="2 3">
    <name type="scientific">Pristionchus entomophagus</name>
    <dbReference type="NCBI Taxonomy" id="358040"/>
    <lineage>
        <taxon>Eukaryota</taxon>
        <taxon>Metazoa</taxon>
        <taxon>Ecdysozoa</taxon>
        <taxon>Nematoda</taxon>
        <taxon>Chromadorea</taxon>
        <taxon>Rhabditida</taxon>
        <taxon>Rhabditina</taxon>
        <taxon>Diplogasteromorpha</taxon>
        <taxon>Diplogasteroidea</taxon>
        <taxon>Neodiplogasteridae</taxon>
        <taxon>Pristionchus</taxon>
    </lineage>
</organism>
<evidence type="ECO:0000313" key="3">
    <source>
        <dbReference type="Proteomes" id="UP001432027"/>
    </source>
</evidence>
<dbReference type="PANTHER" id="PTHR33939">
    <property type="entry name" value="PROTEIN CBG22215"/>
    <property type="match status" value="1"/>
</dbReference>
<gene>
    <name evidence="2" type="ORF">PENTCL1PPCAC_15385</name>
</gene>
<protein>
    <submittedName>
        <fullName evidence="2">Uncharacterized protein</fullName>
    </submittedName>
</protein>
<feature type="non-terminal residue" evidence="2">
    <location>
        <position position="1"/>
    </location>
</feature>